<dbReference type="PROSITE" id="PS00211">
    <property type="entry name" value="ABC_TRANSPORTER_1"/>
    <property type="match status" value="1"/>
</dbReference>
<dbReference type="Pfam" id="PF00005">
    <property type="entry name" value="ABC_tran"/>
    <property type="match status" value="1"/>
</dbReference>
<evidence type="ECO:0000256" key="2">
    <source>
        <dbReference type="ARBA" id="ARBA00022741"/>
    </source>
</evidence>
<dbReference type="EMBL" id="BMIU01000001">
    <property type="protein sequence ID" value="GGF17512.1"/>
    <property type="molecule type" value="Genomic_DNA"/>
</dbReference>
<accession>A0ABQ1UHB9</accession>
<protein>
    <submittedName>
        <fullName evidence="5">ATP-binding protein</fullName>
    </submittedName>
</protein>
<keyword evidence="1" id="KW-0813">Transport</keyword>
<dbReference type="Proteomes" id="UP000647339">
    <property type="component" value="Unassembled WGS sequence"/>
</dbReference>
<evidence type="ECO:0000313" key="6">
    <source>
        <dbReference type="Proteomes" id="UP000647339"/>
    </source>
</evidence>
<keyword evidence="6" id="KW-1185">Reference proteome</keyword>
<dbReference type="RefSeq" id="WP_137402577.1">
    <property type="nucleotide sequence ID" value="NZ_BMIU01000001.1"/>
</dbReference>
<dbReference type="SUPFAM" id="SSF52540">
    <property type="entry name" value="P-loop containing nucleoside triphosphate hydrolases"/>
    <property type="match status" value="1"/>
</dbReference>
<name>A0ABQ1UHB9_9BACT</name>
<gene>
    <name evidence="5" type="ORF">GCM10011339_01780</name>
</gene>
<sequence length="211" mass="24428">MLEIRLTNAAKRFQYDWIFRHLDLHAKPTDKIAITGSNGSGKSTFLKCLAGINPFTEGETEYSLEQRSISDNEVYRHLSISAPYMELPEEFTLLELLGFHFNFKTPYQGIQLKEMIKVMYLEDAINKQVSHFSSGMKQRLKLGLCFFSNTSLLLLDEPTSNLDRRGSEWYQELVHAYGQDRTIFVASNDPGEYEFCTEHLSIEDHKIKKSR</sequence>
<feature type="domain" description="ABC transporter" evidence="4">
    <location>
        <begin position="4"/>
        <end position="210"/>
    </location>
</feature>
<reference evidence="6" key="1">
    <citation type="journal article" date="2019" name="Int. J. Syst. Evol. Microbiol.">
        <title>The Global Catalogue of Microorganisms (GCM) 10K type strain sequencing project: providing services to taxonomists for standard genome sequencing and annotation.</title>
        <authorList>
            <consortium name="The Broad Institute Genomics Platform"/>
            <consortium name="The Broad Institute Genome Sequencing Center for Infectious Disease"/>
            <person name="Wu L."/>
            <person name="Ma J."/>
        </authorList>
    </citation>
    <scope>NUCLEOTIDE SEQUENCE [LARGE SCALE GENOMIC DNA]</scope>
    <source>
        <strain evidence="6">CGMCC 1.15407</strain>
    </source>
</reference>
<dbReference type="InterPro" id="IPR003593">
    <property type="entry name" value="AAA+_ATPase"/>
</dbReference>
<keyword evidence="3 5" id="KW-0067">ATP-binding</keyword>
<dbReference type="GO" id="GO:0005524">
    <property type="term" value="F:ATP binding"/>
    <property type="evidence" value="ECO:0007669"/>
    <property type="project" value="UniProtKB-KW"/>
</dbReference>
<comment type="caution">
    <text evidence="5">The sequence shown here is derived from an EMBL/GenBank/DDBJ whole genome shotgun (WGS) entry which is preliminary data.</text>
</comment>
<dbReference type="InterPro" id="IPR051782">
    <property type="entry name" value="ABC_Transporter_VariousFunc"/>
</dbReference>
<dbReference type="Gene3D" id="3.40.50.300">
    <property type="entry name" value="P-loop containing nucleotide triphosphate hydrolases"/>
    <property type="match status" value="1"/>
</dbReference>
<dbReference type="InterPro" id="IPR003439">
    <property type="entry name" value="ABC_transporter-like_ATP-bd"/>
</dbReference>
<dbReference type="SMART" id="SM00382">
    <property type="entry name" value="AAA"/>
    <property type="match status" value="1"/>
</dbReference>
<proteinExistence type="predicted"/>
<evidence type="ECO:0000256" key="3">
    <source>
        <dbReference type="ARBA" id="ARBA00022840"/>
    </source>
</evidence>
<evidence type="ECO:0000313" key="5">
    <source>
        <dbReference type="EMBL" id="GGF17512.1"/>
    </source>
</evidence>
<dbReference type="PROSITE" id="PS50893">
    <property type="entry name" value="ABC_TRANSPORTER_2"/>
    <property type="match status" value="1"/>
</dbReference>
<dbReference type="PANTHER" id="PTHR42939">
    <property type="entry name" value="ABC TRANSPORTER ATP-BINDING PROTEIN ALBC-RELATED"/>
    <property type="match status" value="1"/>
</dbReference>
<evidence type="ECO:0000259" key="4">
    <source>
        <dbReference type="PROSITE" id="PS50893"/>
    </source>
</evidence>
<dbReference type="InterPro" id="IPR017871">
    <property type="entry name" value="ABC_transporter-like_CS"/>
</dbReference>
<dbReference type="InterPro" id="IPR027417">
    <property type="entry name" value="P-loop_NTPase"/>
</dbReference>
<keyword evidence="2" id="KW-0547">Nucleotide-binding</keyword>
<organism evidence="5 6">
    <name type="scientific">Echinicola rosea</name>
    <dbReference type="NCBI Taxonomy" id="1807691"/>
    <lineage>
        <taxon>Bacteria</taxon>
        <taxon>Pseudomonadati</taxon>
        <taxon>Bacteroidota</taxon>
        <taxon>Cytophagia</taxon>
        <taxon>Cytophagales</taxon>
        <taxon>Cyclobacteriaceae</taxon>
        <taxon>Echinicola</taxon>
    </lineage>
</organism>
<evidence type="ECO:0000256" key="1">
    <source>
        <dbReference type="ARBA" id="ARBA00022448"/>
    </source>
</evidence>
<dbReference type="PANTHER" id="PTHR42939:SF1">
    <property type="entry name" value="ABC TRANSPORTER ATP-BINDING PROTEIN ALBC-RELATED"/>
    <property type="match status" value="1"/>
</dbReference>